<dbReference type="Proteomes" id="UP000192907">
    <property type="component" value="Unassembled WGS sequence"/>
</dbReference>
<feature type="domain" description="PAS" evidence="8">
    <location>
        <begin position="126"/>
        <end position="168"/>
    </location>
</feature>
<dbReference type="InterPro" id="IPR003594">
    <property type="entry name" value="HATPase_dom"/>
</dbReference>
<dbReference type="GO" id="GO:0000155">
    <property type="term" value="F:phosphorelay sensor kinase activity"/>
    <property type="evidence" value="ECO:0007669"/>
    <property type="project" value="InterPro"/>
</dbReference>
<dbReference type="InterPro" id="IPR058544">
    <property type="entry name" value="ETR1_N"/>
</dbReference>
<evidence type="ECO:0000256" key="6">
    <source>
        <dbReference type="SAM" id="Phobius"/>
    </source>
</evidence>
<dbReference type="InterPro" id="IPR013655">
    <property type="entry name" value="PAS_fold_3"/>
</dbReference>
<evidence type="ECO:0000256" key="3">
    <source>
        <dbReference type="ARBA" id="ARBA00022553"/>
    </source>
</evidence>
<proteinExistence type="predicted"/>
<dbReference type="InterPro" id="IPR003661">
    <property type="entry name" value="HisK_dim/P_dom"/>
</dbReference>
<dbReference type="InterPro" id="IPR005467">
    <property type="entry name" value="His_kinase_dom"/>
</dbReference>
<dbReference type="SMART" id="SM00388">
    <property type="entry name" value="HisKA"/>
    <property type="match status" value="1"/>
</dbReference>
<dbReference type="AlphaFoldDB" id="A0A1Y6BFC1"/>
<keyword evidence="6" id="KW-0812">Transmembrane</keyword>
<dbReference type="PROSITE" id="PS50109">
    <property type="entry name" value="HIS_KIN"/>
    <property type="match status" value="1"/>
</dbReference>
<dbReference type="RefSeq" id="WP_132316755.1">
    <property type="nucleotide sequence ID" value="NZ_FWZT01000004.1"/>
</dbReference>
<dbReference type="InterPro" id="IPR035965">
    <property type="entry name" value="PAS-like_dom_sf"/>
</dbReference>
<dbReference type="SUPFAM" id="SSF47384">
    <property type="entry name" value="Homodimeric domain of signal transducing histidine kinase"/>
    <property type="match status" value="1"/>
</dbReference>
<dbReference type="Gene3D" id="1.10.287.130">
    <property type="match status" value="1"/>
</dbReference>
<dbReference type="InterPro" id="IPR036890">
    <property type="entry name" value="HATPase_C_sf"/>
</dbReference>
<dbReference type="SMART" id="SM00086">
    <property type="entry name" value="PAC"/>
    <property type="match status" value="3"/>
</dbReference>
<feature type="domain" description="PAS" evidence="8">
    <location>
        <begin position="250"/>
        <end position="323"/>
    </location>
</feature>
<dbReference type="Gene3D" id="3.30.450.20">
    <property type="entry name" value="PAS domain"/>
    <property type="match status" value="3"/>
</dbReference>
<organism evidence="9 10">
    <name type="scientific">Pseudobacteriovorax antillogorgiicola</name>
    <dbReference type="NCBI Taxonomy" id="1513793"/>
    <lineage>
        <taxon>Bacteria</taxon>
        <taxon>Pseudomonadati</taxon>
        <taxon>Bdellovibrionota</taxon>
        <taxon>Oligoflexia</taxon>
        <taxon>Oligoflexales</taxon>
        <taxon>Pseudobacteriovoracaceae</taxon>
        <taxon>Pseudobacteriovorax</taxon>
    </lineage>
</organism>
<keyword evidence="3" id="KW-0597">Phosphoprotein</keyword>
<keyword evidence="5" id="KW-0418">Kinase</keyword>
<dbReference type="EC" id="2.7.13.3" evidence="2"/>
<keyword evidence="6" id="KW-1133">Transmembrane helix</keyword>
<keyword evidence="6" id="KW-0472">Membrane</keyword>
<reference evidence="10" key="1">
    <citation type="submission" date="2017-04" db="EMBL/GenBank/DDBJ databases">
        <authorList>
            <person name="Varghese N."/>
            <person name="Submissions S."/>
        </authorList>
    </citation>
    <scope>NUCLEOTIDE SEQUENCE [LARGE SCALE GENOMIC DNA]</scope>
    <source>
        <strain evidence="10">RKEM611</strain>
    </source>
</reference>
<dbReference type="OrthoDB" id="5297676at2"/>
<dbReference type="PANTHER" id="PTHR43304:SF1">
    <property type="entry name" value="PAC DOMAIN-CONTAINING PROTEIN"/>
    <property type="match status" value="1"/>
</dbReference>
<dbReference type="STRING" id="1513793.SAMN06296036_104157"/>
<keyword evidence="4" id="KW-0808">Transferase</keyword>
<dbReference type="InterPro" id="IPR004358">
    <property type="entry name" value="Sig_transdc_His_kin-like_C"/>
</dbReference>
<dbReference type="Pfam" id="PF25487">
    <property type="entry name" value="ETR1_N"/>
    <property type="match status" value="1"/>
</dbReference>
<dbReference type="SMART" id="SM00091">
    <property type="entry name" value="PAS"/>
    <property type="match status" value="3"/>
</dbReference>
<dbReference type="PRINTS" id="PR00344">
    <property type="entry name" value="BCTRLSENSOR"/>
</dbReference>
<dbReference type="PROSITE" id="PS50112">
    <property type="entry name" value="PAS"/>
    <property type="match status" value="2"/>
</dbReference>
<evidence type="ECO:0000313" key="9">
    <source>
        <dbReference type="EMBL" id="SMF06717.1"/>
    </source>
</evidence>
<dbReference type="CDD" id="cd00082">
    <property type="entry name" value="HisKA"/>
    <property type="match status" value="1"/>
</dbReference>
<dbReference type="InterPro" id="IPR000014">
    <property type="entry name" value="PAS"/>
</dbReference>
<evidence type="ECO:0000259" key="8">
    <source>
        <dbReference type="PROSITE" id="PS50112"/>
    </source>
</evidence>
<evidence type="ECO:0000256" key="5">
    <source>
        <dbReference type="ARBA" id="ARBA00022777"/>
    </source>
</evidence>
<dbReference type="InterPro" id="IPR052162">
    <property type="entry name" value="Sensor_kinase/Photoreceptor"/>
</dbReference>
<dbReference type="CDD" id="cd00075">
    <property type="entry name" value="HATPase"/>
    <property type="match status" value="1"/>
</dbReference>
<dbReference type="InterPro" id="IPR001610">
    <property type="entry name" value="PAC"/>
</dbReference>
<dbReference type="CDD" id="cd00130">
    <property type="entry name" value="PAS"/>
    <property type="match status" value="3"/>
</dbReference>
<protein>
    <recommendedName>
        <fullName evidence="2">histidine kinase</fullName>
        <ecNumber evidence="2">2.7.13.3</ecNumber>
    </recommendedName>
</protein>
<dbReference type="Pfam" id="PF08447">
    <property type="entry name" value="PAS_3"/>
    <property type="match status" value="2"/>
</dbReference>
<gene>
    <name evidence="9" type="ORF">SAMN06296036_104157</name>
</gene>
<name>A0A1Y6BFC1_9BACT</name>
<dbReference type="InterPro" id="IPR036097">
    <property type="entry name" value="HisK_dim/P_sf"/>
</dbReference>
<evidence type="ECO:0000259" key="7">
    <source>
        <dbReference type="PROSITE" id="PS50109"/>
    </source>
</evidence>
<dbReference type="EMBL" id="FWZT01000004">
    <property type="protein sequence ID" value="SMF06717.1"/>
    <property type="molecule type" value="Genomic_DNA"/>
</dbReference>
<evidence type="ECO:0000256" key="1">
    <source>
        <dbReference type="ARBA" id="ARBA00000085"/>
    </source>
</evidence>
<dbReference type="SUPFAM" id="SSF55874">
    <property type="entry name" value="ATPase domain of HSP90 chaperone/DNA topoisomerase II/histidine kinase"/>
    <property type="match status" value="1"/>
</dbReference>
<evidence type="ECO:0000256" key="4">
    <source>
        <dbReference type="ARBA" id="ARBA00022679"/>
    </source>
</evidence>
<feature type="transmembrane region" description="Helical" evidence="6">
    <location>
        <begin position="59"/>
        <end position="81"/>
    </location>
</feature>
<evidence type="ECO:0000313" key="10">
    <source>
        <dbReference type="Proteomes" id="UP000192907"/>
    </source>
</evidence>
<comment type="catalytic activity">
    <reaction evidence="1">
        <text>ATP + protein L-histidine = ADP + protein N-phospho-L-histidine.</text>
        <dbReference type="EC" id="2.7.13.3"/>
    </reaction>
</comment>
<dbReference type="PANTHER" id="PTHR43304">
    <property type="entry name" value="PHYTOCHROME-LIKE PROTEIN CPH1"/>
    <property type="match status" value="1"/>
</dbReference>
<feature type="domain" description="Histidine kinase" evidence="7">
    <location>
        <begin position="525"/>
        <end position="740"/>
    </location>
</feature>
<dbReference type="Pfam" id="PF13426">
    <property type="entry name" value="PAS_9"/>
    <property type="match status" value="1"/>
</dbReference>
<sequence>MTSMSSPYMPHGHCYLWQTDLMSLHGISDSLIFLSYMVIPACLLHLLRSRQDLPTRSIFYLFIAFIFFCGVTHLIEVYSIWVPDYWLTGFFKAVTAGVSIVTAFICVRAVPHIEALPNIPESLAEARKELNRIVNNVSMGILALDEELRIEFANAAALNLTGLEEAQLYFANIDTLFEFKSRELLITKLGQISEEEGEQQLELHLLQSDGSLLPVLVNLSQAQTNRGLRHILCIEDRTTIKKQQQTILKLHEKLNEAIEGANHGVWSWSANSSQNTWWSDKLYELIGYQRSELSATFRSFLKTVYPQDRESVIKQLRDAVKSQVFKDIECRIKTGSGPFRWFLIRGQVNRNADGYQFSGTITDIHKHKILEVKVHEQNEILRFVQEETNDGWWDHGVSQNYMYMSPRFWATFGYDFKTRQHSPGEWDTIIHPEDREKSVTALRRHVNSKGRIPYRLTLRFLHQKGYYVSVICNGKVIEWDQDGHPARMVGSHTNVTKMVQYQDLLVELNGKLKSKNSELEDFAHVVSHDLRAPVRHIKQYAQFVLQNIDPSNPQVDYLNEHIQLIEKNAKKSLEMIRSLLVVSKLERDQVQWQSVSVEKVMAEVEDALLPKIEAAHAVIKVKGETSFYADPRLMERLFSNLVDNSIKYARQGIAPEIMVEAYLLGGSFVIDYRDNGIGIPEGFREKAFGLFEKGMESMAESMGIGLSICKKIVDMHHGTIDISSHDQQGTKFTIVLRKKDEKKSA</sequence>
<dbReference type="NCBIfam" id="TIGR00229">
    <property type="entry name" value="sensory_box"/>
    <property type="match status" value="2"/>
</dbReference>
<accession>A0A1Y6BFC1</accession>
<keyword evidence="10" id="KW-1185">Reference proteome</keyword>
<dbReference type="Gene3D" id="3.30.565.10">
    <property type="entry name" value="Histidine kinase-like ATPase, C-terminal domain"/>
    <property type="match status" value="1"/>
</dbReference>
<dbReference type="SUPFAM" id="SSF55785">
    <property type="entry name" value="PYP-like sensor domain (PAS domain)"/>
    <property type="match status" value="3"/>
</dbReference>
<feature type="transmembrane region" description="Helical" evidence="6">
    <location>
        <begin position="30"/>
        <end position="47"/>
    </location>
</feature>
<dbReference type="Pfam" id="PF02518">
    <property type="entry name" value="HATPase_c"/>
    <property type="match status" value="1"/>
</dbReference>
<evidence type="ECO:0000256" key="2">
    <source>
        <dbReference type="ARBA" id="ARBA00012438"/>
    </source>
</evidence>
<dbReference type="SMART" id="SM00387">
    <property type="entry name" value="HATPase_c"/>
    <property type="match status" value="1"/>
</dbReference>